<dbReference type="SUPFAM" id="SSF47413">
    <property type="entry name" value="lambda repressor-like DNA-binding domains"/>
    <property type="match status" value="1"/>
</dbReference>
<dbReference type="CDD" id="cd00093">
    <property type="entry name" value="HTH_XRE"/>
    <property type="match status" value="1"/>
</dbReference>
<dbReference type="InterPro" id="IPR010982">
    <property type="entry name" value="Lambda_DNA-bd_dom_sf"/>
</dbReference>
<dbReference type="Gene3D" id="1.10.260.40">
    <property type="entry name" value="lambda repressor-like DNA-binding domains"/>
    <property type="match status" value="1"/>
</dbReference>
<feature type="domain" description="HTH cro/C1-type" evidence="1">
    <location>
        <begin position="61"/>
        <end position="99"/>
    </location>
</feature>
<dbReference type="PROSITE" id="PS50943">
    <property type="entry name" value="HTH_CROC1"/>
    <property type="match status" value="1"/>
</dbReference>
<dbReference type="InterPro" id="IPR001387">
    <property type="entry name" value="Cro/C1-type_HTH"/>
</dbReference>
<accession>A0A6S6T5F2</accession>
<keyword evidence="2" id="KW-0238">DNA-binding</keyword>
<evidence type="ECO:0000313" key="2">
    <source>
        <dbReference type="EMBL" id="CAA6811927.1"/>
    </source>
</evidence>
<gene>
    <name evidence="2" type="ORF">HELGO_WM38289</name>
</gene>
<proteinExistence type="predicted"/>
<protein>
    <submittedName>
        <fullName evidence="2">DNA-binding protein</fullName>
    </submittedName>
</protein>
<reference evidence="2" key="1">
    <citation type="submission" date="2020-01" db="EMBL/GenBank/DDBJ databases">
        <authorList>
            <person name="Meier V. D."/>
            <person name="Meier V D."/>
        </authorList>
    </citation>
    <scope>NUCLEOTIDE SEQUENCE</scope>
    <source>
        <strain evidence="2">HLG_WM_MAG_10</strain>
    </source>
</reference>
<organism evidence="2">
    <name type="scientific">uncultured Aureispira sp</name>
    <dbReference type="NCBI Taxonomy" id="1331704"/>
    <lineage>
        <taxon>Bacteria</taxon>
        <taxon>Pseudomonadati</taxon>
        <taxon>Bacteroidota</taxon>
        <taxon>Saprospiria</taxon>
        <taxon>Saprospirales</taxon>
        <taxon>Saprospiraceae</taxon>
        <taxon>Aureispira</taxon>
        <taxon>environmental samples</taxon>
    </lineage>
</organism>
<dbReference type="InterPro" id="IPR025272">
    <property type="entry name" value="SocA_Panacea"/>
</dbReference>
<name>A0A6S6T5F2_9BACT</name>
<sequence length="316" mass="36872">MLRKKETKTLEFRKEEFDIEFHYLLCENGTEYTTTELDTINLNQLHNKYRAKHNLPFPEEIKLIRERYGLSATKMSELLGFGANVYGNYEKGKIPNKSNGKMIQMISDPDHFISLIKKDRTIEEKERVKLLEKAKSSKFTESPVVAYLLGSDSPTIFSGYRVPNIERLTEMVVFFARETQPWKTKLNKLLFYADFSFFKAIGYSISGAHYRAIPNGPVVSNYQGMFEYLVNNNHIKVFTKVFDRNIGEQFLPSENRAFNPDLFSSKELETLKKVADRFKGVKTKDIVNISHEELGWIENEEDRNIISYEYAFELND</sequence>
<dbReference type="EMBL" id="CACVAQ010000180">
    <property type="protein sequence ID" value="CAA6811927.1"/>
    <property type="molecule type" value="Genomic_DNA"/>
</dbReference>
<dbReference type="AlphaFoldDB" id="A0A6S6T5F2"/>
<evidence type="ECO:0000259" key="1">
    <source>
        <dbReference type="PROSITE" id="PS50943"/>
    </source>
</evidence>
<dbReference type="GO" id="GO:0003677">
    <property type="term" value="F:DNA binding"/>
    <property type="evidence" value="ECO:0007669"/>
    <property type="project" value="UniProtKB-KW"/>
</dbReference>
<dbReference type="Pfam" id="PF13274">
    <property type="entry name" value="SocA_Panacea"/>
    <property type="match status" value="1"/>
</dbReference>